<gene>
    <name evidence="1" type="ORF">Poly24_42940</name>
</gene>
<name>A0A518JYF5_9BACT</name>
<sequence>MLPEAGPYEPFTAKVNDGDSATGMLAKSQSCPSVNHTPNPGMRVRAVISSCLLVDARSLQDPQPTQRWIAGTNREGPTKNYRSIARIENVVRSAQRL</sequence>
<dbReference type="KEGG" id="rcf:Poly24_42940"/>
<proteinExistence type="predicted"/>
<keyword evidence="2" id="KW-1185">Reference proteome</keyword>
<organism evidence="1 2">
    <name type="scientific">Rosistilla carotiformis</name>
    <dbReference type="NCBI Taxonomy" id="2528017"/>
    <lineage>
        <taxon>Bacteria</taxon>
        <taxon>Pseudomonadati</taxon>
        <taxon>Planctomycetota</taxon>
        <taxon>Planctomycetia</taxon>
        <taxon>Pirellulales</taxon>
        <taxon>Pirellulaceae</taxon>
        <taxon>Rosistilla</taxon>
    </lineage>
</organism>
<dbReference type="AlphaFoldDB" id="A0A518JYF5"/>
<dbReference type="EMBL" id="CP036348">
    <property type="protein sequence ID" value="QDV70570.1"/>
    <property type="molecule type" value="Genomic_DNA"/>
</dbReference>
<evidence type="ECO:0000313" key="1">
    <source>
        <dbReference type="EMBL" id="QDV70570.1"/>
    </source>
</evidence>
<evidence type="ECO:0000313" key="2">
    <source>
        <dbReference type="Proteomes" id="UP000315082"/>
    </source>
</evidence>
<reference evidence="1 2" key="1">
    <citation type="submission" date="2019-02" db="EMBL/GenBank/DDBJ databases">
        <title>Deep-cultivation of Planctomycetes and their phenomic and genomic characterization uncovers novel biology.</title>
        <authorList>
            <person name="Wiegand S."/>
            <person name="Jogler M."/>
            <person name="Boedeker C."/>
            <person name="Pinto D."/>
            <person name="Vollmers J."/>
            <person name="Rivas-Marin E."/>
            <person name="Kohn T."/>
            <person name="Peeters S.H."/>
            <person name="Heuer A."/>
            <person name="Rast P."/>
            <person name="Oberbeckmann S."/>
            <person name="Bunk B."/>
            <person name="Jeske O."/>
            <person name="Meyerdierks A."/>
            <person name="Storesund J.E."/>
            <person name="Kallscheuer N."/>
            <person name="Luecker S."/>
            <person name="Lage O.M."/>
            <person name="Pohl T."/>
            <person name="Merkel B.J."/>
            <person name="Hornburger P."/>
            <person name="Mueller R.-W."/>
            <person name="Bruemmer F."/>
            <person name="Labrenz M."/>
            <person name="Spormann A.M."/>
            <person name="Op den Camp H."/>
            <person name="Overmann J."/>
            <person name="Amann R."/>
            <person name="Jetten M.S.M."/>
            <person name="Mascher T."/>
            <person name="Medema M.H."/>
            <person name="Devos D.P."/>
            <person name="Kaster A.-K."/>
            <person name="Ovreas L."/>
            <person name="Rohde M."/>
            <person name="Galperin M.Y."/>
            <person name="Jogler C."/>
        </authorList>
    </citation>
    <scope>NUCLEOTIDE SEQUENCE [LARGE SCALE GENOMIC DNA]</scope>
    <source>
        <strain evidence="1 2">Poly24</strain>
    </source>
</reference>
<protein>
    <submittedName>
        <fullName evidence="1">Uncharacterized protein</fullName>
    </submittedName>
</protein>
<dbReference type="Proteomes" id="UP000315082">
    <property type="component" value="Chromosome"/>
</dbReference>
<accession>A0A518JYF5</accession>